<evidence type="ECO:0000313" key="2">
    <source>
        <dbReference type="Proteomes" id="UP000789572"/>
    </source>
</evidence>
<organism evidence="1 2">
    <name type="scientific">Paraglomus occultum</name>
    <dbReference type="NCBI Taxonomy" id="144539"/>
    <lineage>
        <taxon>Eukaryota</taxon>
        <taxon>Fungi</taxon>
        <taxon>Fungi incertae sedis</taxon>
        <taxon>Mucoromycota</taxon>
        <taxon>Glomeromycotina</taxon>
        <taxon>Glomeromycetes</taxon>
        <taxon>Paraglomerales</taxon>
        <taxon>Paraglomeraceae</taxon>
        <taxon>Paraglomus</taxon>
    </lineage>
</organism>
<gene>
    <name evidence="1" type="ORF">POCULU_LOCUS8565</name>
</gene>
<dbReference type="InterPro" id="IPR025427">
    <property type="entry name" value="DUF4160"/>
</dbReference>
<evidence type="ECO:0000313" key="1">
    <source>
        <dbReference type="EMBL" id="CAG8624063.1"/>
    </source>
</evidence>
<keyword evidence="2" id="KW-1185">Reference proteome</keyword>
<protein>
    <submittedName>
        <fullName evidence="1">9198_t:CDS:1</fullName>
    </submittedName>
</protein>
<comment type="caution">
    <text evidence="1">The sequence shown here is derived from an EMBL/GenBank/DDBJ whole genome shotgun (WGS) entry which is preliminary data.</text>
</comment>
<dbReference type="Pfam" id="PF13711">
    <property type="entry name" value="DUF4160"/>
    <property type="match status" value="1"/>
</dbReference>
<dbReference type="Proteomes" id="UP000789572">
    <property type="component" value="Unassembled WGS sequence"/>
</dbReference>
<accession>A0A9N9D6D2</accession>
<reference evidence="1" key="1">
    <citation type="submission" date="2021-06" db="EMBL/GenBank/DDBJ databases">
        <authorList>
            <person name="Kallberg Y."/>
            <person name="Tangrot J."/>
            <person name="Rosling A."/>
        </authorList>
    </citation>
    <scope>NUCLEOTIDE SEQUENCE</scope>
    <source>
        <strain evidence="1">IA702</strain>
    </source>
</reference>
<sequence>MESLLNLYQEAYEEKYEREKAEKKAEREESRLVFTFYSSDMDEPPHVHVEYKEGGTMKIWIAKKDLEIA</sequence>
<dbReference type="EMBL" id="CAJVPJ010002547">
    <property type="protein sequence ID" value="CAG8624063.1"/>
    <property type="molecule type" value="Genomic_DNA"/>
</dbReference>
<dbReference type="AlphaFoldDB" id="A0A9N9D6D2"/>
<name>A0A9N9D6D2_9GLOM</name>
<proteinExistence type="predicted"/>